<evidence type="ECO:0000256" key="2">
    <source>
        <dbReference type="ARBA" id="ARBA00022692"/>
    </source>
</evidence>
<dbReference type="GeneTree" id="ENSGT00940000154285"/>
<feature type="transmembrane region" description="Helical" evidence="6">
    <location>
        <begin position="486"/>
        <end position="507"/>
    </location>
</feature>
<dbReference type="Pfam" id="PF00002">
    <property type="entry name" value="7tm_2"/>
    <property type="match status" value="1"/>
</dbReference>
<keyword evidence="4 6" id="KW-0472">Membrane</keyword>
<keyword evidence="5" id="KW-1015">Disulfide bond</keyword>
<feature type="transmembrane region" description="Helical" evidence="6">
    <location>
        <begin position="447"/>
        <end position="466"/>
    </location>
</feature>
<feature type="domain" description="GAIN-B" evidence="7">
    <location>
        <begin position="255"/>
        <end position="403"/>
    </location>
</feature>
<evidence type="ECO:0000256" key="1">
    <source>
        <dbReference type="ARBA" id="ARBA00004141"/>
    </source>
</evidence>
<reference evidence="9" key="2">
    <citation type="submission" date="2025-09" db="UniProtKB">
        <authorList>
            <consortium name="Ensembl"/>
        </authorList>
    </citation>
    <scope>IDENTIFICATION</scope>
</reference>
<proteinExistence type="predicted"/>
<dbReference type="GeneID" id="115202945"/>
<evidence type="ECO:0000256" key="4">
    <source>
        <dbReference type="ARBA" id="ARBA00023136"/>
    </source>
</evidence>
<dbReference type="InterPro" id="IPR046338">
    <property type="entry name" value="GAIN_dom_sf"/>
</dbReference>
<dbReference type="PANTHER" id="PTHR12011">
    <property type="entry name" value="ADHESION G-PROTEIN COUPLED RECEPTOR"/>
    <property type="match status" value="1"/>
</dbReference>
<dbReference type="GO" id="GO:0007189">
    <property type="term" value="P:adenylate cyclase-activating G protein-coupled receptor signaling pathway"/>
    <property type="evidence" value="ECO:0007669"/>
    <property type="project" value="TreeGrafter"/>
</dbReference>
<sequence>MKVPSSSNMFQISQFGYGVFVLVVYFFVSGVYKASSSKQLCPDFKENGTYCIRFFEKSQIKSAADHHTIPSVDGNISDRHECFCTYDISSLTGMCTLIIEIRNTQQCMHIGPGEVSFSFTRSTNYTLPELSSGCSGCTINIMQQNITDCKEMPLMECVAQRTLISMRNHPTTSQTPYSVRECDSENIGQTYTNNDLTSVDELIRKCKGKEETLKNVQDLHSIKNTFYNVTKQGPQKVTLDSLKGSVTSHKKNNLLIFRMSLPSTNNVELEKMDDIWLEIPTDALNDAMGDTKEEVNLGVFWFENDSLFPVMENNTELLNSRVVSINVGEDISGLSNYINITFRFQNASLENISLTCVFWDGENGKVAHWNSSGCVTKKQENETVCSCNHLSFFAVLMSPGSVSSDNLSSSSVWLLTLLSRVGCGISLCFLCLTLLIHLRRGKSDDSLCVHIHLCVALLCLNLTFLINGSLASLGVHGLCVAMAAATHYSLLCTLTWFSLEGFHLYLLIIRVFSIHVNRYLLKLCLVGWGIPGIVVTIIAACGKYGEYNKYQQDGGAVKMCWLTDSALTTVSFSYFVLIFVVNVLCFGSVTVKVMRAHRQSPVLRERNMSRGTVLSLLGLAWLLGVSWGVLLFQFGPLKETAFYIFCTVNSLHGLFLFLRYWSLTRPEKESVSTATTVTSSREMHPAEASP</sequence>
<evidence type="ECO:0000256" key="6">
    <source>
        <dbReference type="SAM" id="Phobius"/>
    </source>
</evidence>
<evidence type="ECO:0000259" key="8">
    <source>
        <dbReference type="PROSITE" id="PS50261"/>
    </source>
</evidence>
<reference evidence="9" key="1">
    <citation type="submission" date="2025-08" db="UniProtKB">
        <authorList>
            <consortium name="Ensembl"/>
        </authorList>
    </citation>
    <scope>IDENTIFICATION</scope>
</reference>
<dbReference type="PROSITE" id="PS50221">
    <property type="entry name" value="GAIN_B"/>
    <property type="match status" value="1"/>
</dbReference>
<feature type="transmembrane region" description="Helical" evidence="6">
    <location>
        <begin position="572"/>
        <end position="591"/>
    </location>
</feature>
<dbReference type="Gene3D" id="2.60.220.50">
    <property type="match status" value="1"/>
</dbReference>
<accession>A0A673VU75</accession>
<dbReference type="GO" id="GO:0005886">
    <property type="term" value="C:plasma membrane"/>
    <property type="evidence" value="ECO:0007669"/>
    <property type="project" value="TreeGrafter"/>
</dbReference>
<feature type="transmembrane region" description="Helical" evidence="6">
    <location>
        <begin position="519"/>
        <end position="540"/>
    </location>
</feature>
<protein>
    <submittedName>
        <fullName evidence="9">Adhesion G protein-coupled receptor G3-like</fullName>
    </submittedName>
</protein>
<dbReference type="InterPro" id="IPR000832">
    <property type="entry name" value="GPCR_2_secretin-like"/>
</dbReference>
<dbReference type="RefSeq" id="XP_029623006.1">
    <property type="nucleotide sequence ID" value="XM_029767146.1"/>
</dbReference>
<name>A0A673VU75_SALTR</name>
<comment type="subcellular location">
    <subcellularLocation>
        <location evidence="1">Membrane</location>
        <topology evidence="1">Multi-pass membrane protein</topology>
    </subcellularLocation>
</comment>
<gene>
    <name evidence="9" type="primary">LOC115202945</name>
</gene>
<dbReference type="InterPro" id="IPR017981">
    <property type="entry name" value="GPCR_2-like_7TM"/>
</dbReference>
<evidence type="ECO:0000313" key="10">
    <source>
        <dbReference type="Proteomes" id="UP000472277"/>
    </source>
</evidence>
<dbReference type="Proteomes" id="UP000472277">
    <property type="component" value="Chromosome 12"/>
</dbReference>
<organism evidence="9 10">
    <name type="scientific">Salmo trutta</name>
    <name type="common">Brown trout</name>
    <dbReference type="NCBI Taxonomy" id="8032"/>
    <lineage>
        <taxon>Eukaryota</taxon>
        <taxon>Metazoa</taxon>
        <taxon>Chordata</taxon>
        <taxon>Craniata</taxon>
        <taxon>Vertebrata</taxon>
        <taxon>Euteleostomi</taxon>
        <taxon>Actinopterygii</taxon>
        <taxon>Neopterygii</taxon>
        <taxon>Teleostei</taxon>
        <taxon>Protacanthopterygii</taxon>
        <taxon>Salmoniformes</taxon>
        <taxon>Salmonidae</taxon>
        <taxon>Salmoninae</taxon>
        <taxon>Salmo</taxon>
    </lineage>
</organism>
<keyword evidence="3 6" id="KW-1133">Transmembrane helix</keyword>
<feature type="domain" description="G-protein coupled receptors family 2 profile 2" evidence="8">
    <location>
        <begin position="415"/>
        <end position="664"/>
    </location>
</feature>
<feature type="transmembrane region" description="Helical" evidence="6">
    <location>
        <begin position="612"/>
        <end position="634"/>
    </location>
</feature>
<dbReference type="PRINTS" id="PR00249">
    <property type="entry name" value="GPCRSECRETIN"/>
</dbReference>
<dbReference type="PANTHER" id="PTHR12011:SF285">
    <property type="entry name" value="ADHESION G PROTEIN-COUPLED RECEPTOR G3"/>
    <property type="match status" value="1"/>
</dbReference>
<keyword evidence="10" id="KW-1185">Reference proteome</keyword>
<dbReference type="OrthoDB" id="283575at2759"/>
<evidence type="ECO:0000256" key="3">
    <source>
        <dbReference type="ARBA" id="ARBA00022989"/>
    </source>
</evidence>
<evidence type="ECO:0000259" key="7">
    <source>
        <dbReference type="PROSITE" id="PS50221"/>
    </source>
</evidence>
<dbReference type="OMA" id="CTINITQ"/>
<dbReference type="AlphaFoldDB" id="A0A673VU75"/>
<dbReference type="InterPro" id="IPR057244">
    <property type="entry name" value="GAIN_B"/>
</dbReference>
<dbReference type="Gene3D" id="1.20.1070.10">
    <property type="entry name" value="Rhodopsin 7-helix transmembrane proteins"/>
    <property type="match status" value="1"/>
</dbReference>
<dbReference type="Ensembl" id="ENSSTUT00000003900.1">
    <property type="protein sequence ID" value="ENSSTUP00000003679.1"/>
    <property type="gene ID" value="ENSSTUG00000001811.1"/>
</dbReference>
<dbReference type="GO" id="GO:0007166">
    <property type="term" value="P:cell surface receptor signaling pathway"/>
    <property type="evidence" value="ECO:0007669"/>
    <property type="project" value="InterPro"/>
</dbReference>
<dbReference type="PROSITE" id="PS50261">
    <property type="entry name" value="G_PROTEIN_RECEP_F2_4"/>
    <property type="match status" value="1"/>
</dbReference>
<evidence type="ECO:0000313" key="9">
    <source>
        <dbReference type="Ensembl" id="ENSSTUP00000003679.1"/>
    </source>
</evidence>
<dbReference type="KEGG" id="stru:115202945"/>
<feature type="transmembrane region" description="Helical" evidence="6">
    <location>
        <begin position="412"/>
        <end position="435"/>
    </location>
</feature>
<dbReference type="InParanoid" id="A0A673VU75"/>
<keyword evidence="2 6" id="KW-0812">Transmembrane</keyword>
<evidence type="ECO:0000256" key="5">
    <source>
        <dbReference type="ARBA" id="ARBA00023157"/>
    </source>
</evidence>
<dbReference type="InterPro" id="IPR000203">
    <property type="entry name" value="GPS"/>
</dbReference>
<feature type="transmembrane region" description="Helical" evidence="6">
    <location>
        <begin position="640"/>
        <end position="658"/>
    </location>
</feature>
<dbReference type="Pfam" id="PF01825">
    <property type="entry name" value="GPS"/>
    <property type="match status" value="1"/>
</dbReference>
<feature type="transmembrane region" description="Helical" evidence="6">
    <location>
        <begin position="12"/>
        <end position="32"/>
    </location>
</feature>
<dbReference type="GO" id="GO:0004930">
    <property type="term" value="F:G protein-coupled receptor activity"/>
    <property type="evidence" value="ECO:0007669"/>
    <property type="project" value="InterPro"/>
</dbReference>
<dbReference type="SMART" id="SM00303">
    <property type="entry name" value="GPS"/>
    <property type="match status" value="1"/>
</dbReference>